<sequence>MINFLRVTHNQWLVGYISTCSSGFASLQRLLEHFADRHSFSEQRICHQKRTQTDLDDTRRVFAQWFHQTYADLLNDCLYNADETGIYNDMCPNTIWAVRGGVSYVENAETHSYRMTALITNRADGQKLPIVFIIRGVACGKIESTEREDYPRDHFYAMQEKAWMNGFIWKRYLRRQF</sequence>
<dbReference type="Proteomes" id="UP000481153">
    <property type="component" value="Unassembled WGS sequence"/>
</dbReference>
<dbReference type="EMBL" id="VJMJ01000204">
    <property type="protein sequence ID" value="KAF0726899.1"/>
    <property type="molecule type" value="Genomic_DNA"/>
</dbReference>
<evidence type="ECO:0000313" key="2">
    <source>
        <dbReference type="Proteomes" id="UP000481153"/>
    </source>
</evidence>
<proteinExistence type="predicted"/>
<organism evidence="1 2">
    <name type="scientific">Aphanomyces euteiches</name>
    <dbReference type="NCBI Taxonomy" id="100861"/>
    <lineage>
        <taxon>Eukaryota</taxon>
        <taxon>Sar</taxon>
        <taxon>Stramenopiles</taxon>
        <taxon>Oomycota</taxon>
        <taxon>Saprolegniomycetes</taxon>
        <taxon>Saprolegniales</taxon>
        <taxon>Verrucalvaceae</taxon>
        <taxon>Aphanomyces</taxon>
    </lineage>
</organism>
<dbReference type="VEuPathDB" id="FungiDB:AeMF1_010949"/>
<dbReference type="AlphaFoldDB" id="A0A6G0WI67"/>
<comment type="caution">
    <text evidence="1">The sequence shown here is derived from an EMBL/GenBank/DDBJ whole genome shotgun (WGS) entry which is preliminary data.</text>
</comment>
<protein>
    <recommendedName>
        <fullName evidence="3">DDE-1 domain-containing protein</fullName>
    </recommendedName>
</protein>
<evidence type="ECO:0008006" key="3">
    <source>
        <dbReference type="Google" id="ProtNLM"/>
    </source>
</evidence>
<name>A0A6G0WI67_9STRA</name>
<keyword evidence="2" id="KW-1185">Reference proteome</keyword>
<gene>
    <name evidence="1" type="ORF">Ae201684_014893</name>
</gene>
<accession>A0A6G0WI67</accession>
<reference evidence="1 2" key="1">
    <citation type="submission" date="2019-07" db="EMBL/GenBank/DDBJ databases">
        <title>Genomics analysis of Aphanomyces spp. identifies a new class of oomycete effector associated with host adaptation.</title>
        <authorList>
            <person name="Gaulin E."/>
        </authorList>
    </citation>
    <scope>NUCLEOTIDE SEQUENCE [LARGE SCALE GENOMIC DNA]</scope>
    <source>
        <strain evidence="1 2">ATCC 201684</strain>
    </source>
</reference>
<evidence type="ECO:0000313" key="1">
    <source>
        <dbReference type="EMBL" id="KAF0726899.1"/>
    </source>
</evidence>